<dbReference type="EMBL" id="JAFNAA010000218">
    <property type="protein sequence ID" value="MBO1110032.1"/>
    <property type="molecule type" value="Genomic_DNA"/>
</dbReference>
<organism evidence="1 2">
    <name type="scientific">Plesiomonas shigelloides</name>
    <name type="common">Aeromonas shigelloides</name>
    <dbReference type="NCBI Taxonomy" id="703"/>
    <lineage>
        <taxon>Bacteria</taxon>
        <taxon>Pseudomonadati</taxon>
        <taxon>Pseudomonadota</taxon>
        <taxon>Gammaproteobacteria</taxon>
        <taxon>Enterobacterales</taxon>
        <taxon>Enterobacteriaceae</taxon>
        <taxon>Plesiomonas</taxon>
    </lineage>
</organism>
<proteinExistence type="predicted"/>
<evidence type="ECO:0000313" key="2">
    <source>
        <dbReference type="Proteomes" id="UP000664658"/>
    </source>
</evidence>
<comment type="caution">
    <text evidence="1">The sequence shown here is derived from an EMBL/GenBank/DDBJ whole genome shotgun (WGS) entry which is preliminary data.</text>
</comment>
<evidence type="ECO:0000313" key="1">
    <source>
        <dbReference type="EMBL" id="MBO1110032.1"/>
    </source>
</evidence>
<protein>
    <submittedName>
        <fullName evidence="1">Uncharacterized protein</fullName>
    </submittedName>
</protein>
<gene>
    <name evidence="1" type="ORF">J2R62_18030</name>
</gene>
<feature type="non-terminal residue" evidence="1">
    <location>
        <position position="76"/>
    </location>
</feature>
<dbReference type="AlphaFoldDB" id="A0A8I1WC13"/>
<name>A0A8I1WC13_PLESH</name>
<dbReference type="Proteomes" id="UP000664658">
    <property type="component" value="Unassembled WGS sequence"/>
</dbReference>
<accession>A0A8I1WC13</accession>
<reference evidence="1" key="1">
    <citation type="submission" date="2021-03" db="EMBL/GenBank/DDBJ databases">
        <title>Plesiomonas shigelloides zfcc0051, isolated from zebrafish feces.</title>
        <authorList>
            <person name="Vanderhoek Z."/>
            <person name="Gaulke C."/>
        </authorList>
    </citation>
    <scope>NUCLEOTIDE SEQUENCE</scope>
    <source>
        <strain evidence="1">Zfcc0051</strain>
    </source>
</reference>
<sequence length="76" mass="8308">MALTPALAYLVAPDFYAALGAPLVRLSTESVEPLFTAFPGGERNLRFAVSSRFSYDTRDLLPNPSRGQVASVQYTR</sequence>